<name>A0A164A231_9BRAD</name>
<evidence type="ECO:0000313" key="1">
    <source>
        <dbReference type="EMBL" id="KZD24145.1"/>
    </source>
</evidence>
<dbReference type="Proteomes" id="UP000076574">
    <property type="component" value="Unassembled WGS sequence"/>
</dbReference>
<dbReference type="EMBL" id="LVYV01000005">
    <property type="protein sequence ID" value="KZD24145.1"/>
    <property type="molecule type" value="Genomic_DNA"/>
</dbReference>
<proteinExistence type="predicted"/>
<protein>
    <submittedName>
        <fullName evidence="1">Uncharacterized protein</fullName>
    </submittedName>
</protein>
<gene>
    <name evidence="1" type="ORF">A4A58_23630</name>
</gene>
<dbReference type="AlphaFoldDB" id="A0A164A231"/>
<sequence length="243" mass="28061">MESRLHLITFGRLFLSRGFLFDLQILVRLGFMRTSESIRCLVMSKSSLEPPILQNDPLWFPSRNRFHFNPAVPDRQLWAIGMVAVQWGMLETLIDMEIRNFIEGDDELLSQYKKVRNLRDTLDFFQRQIELKSPEPLRSNAATFVRSIRNTASQRHEVMHRLWGGGMPEDSWNNPDNLYPEADAALLRQPGDKPKKTKSEGGRTSIHWALTFNGIRKIATDIATLNRDISMLFRPSPEQPPVA</sequence>
<dbReference type="STRING" id="943830.A4A58_23630"/>
<keyword evidence="2" id="KW-1185">Reference proteome</keyword>
<evidence type="ECO:0000313" key="2">
    <source>
        <dbReference type="Proteomes" id="UP000076574"/>
    </source>
</evidence>
<reference evidence="1 2" key="1">
    <citation type="submission" date="2016-03" db="EMBL/GenBank/DDBJ databases">
        <title>Microsymbionts genomes from the relict species Vavilovia formosa (Stev.) Fed.</title>
        <authorList>
            <person name="Kopat V."/>
            <person name="Chirak E."/>
            <person name="Kimeklis A."/>
            <person name="Andronov E."/>
        </authorList>
    </citation>
    <scope>NUCLEOTIDE SEQUENCE [LARGE SCALE GENOMIC DNA]</scope>
    <source>
        <strain evidence="1 2">Vaf07</strain>
    </source>
</reference>
<organism evidence="1 2">
    <name type="scientific">Tardiphaga robiniae</name>
    <dbReference type="NCBI Taxonomy" id="943830"/>
    <lineage>
        <taxon>Bacteria</taxon>
        <taxon>Pseudomonadati</taxon>
        <taxon>Pseudomonadota</taxon>
        <taxon>Alphaproteobacteria</taxon>
        <taxon>Hyphomicrobiales</taxon>
        <taxon>Nitrobacteraceae</taxon>
        <taxon>Tardiphaga</taxon>
    </lineage>
</organism>
<accession>A0A164A231</accession>
<comment type="caution">
    <text evidence="1">The sequence shown here is derived from an EMBL/GenBank/DDBJ whole genome shotgun (WGS) entry which is preliminary data.</text>
</comment>